<dbReference type="GO" id="GO:0008888">
    <property type="term" value="F:glycerol dehydrogenase (NAD+) activity"/>
    <property type="evidence" value="ECO:0007669"/>
    <property type="project" value="UniProtKB-EC"/>
</dbReference>
<evidence type="ECO:0000256" key="1">
    <source>
        <dbReference type="ARBA" id="ARBA00022723"/>
    </source>
</evidence>
<dbReference type="InterPro" id="IPR016205">
    <property type="entry name" value="Glycerol_DH"/>
</dbReference>
<keyword evidence="1" id="KW-0479">Metal-binding</keyword>
<keyword evidence="2 3" id="KW-0560">Oxidoreductase</keyword>
<evidence type="ECO:0000313" key="3">
    <source>
        <dbReference type="EMBL" id="MPM90987.1"/>
    </source>
</evidence>
<comment type="caution">
    <text evidence="3">The sequence shown here is derived from an EMBL/GenBank/DDBJ whole genome shotgun (WGS) entry which is preliminary data.</text>
</comment>
<dbReference type="Gene3D" id="1.20.1090.10">
    <property type="entry name" value="Dehydroquinate synthase-like - alpha domain"/>
    <property type="match status" value="1"/>
</dbReference>
<protein>
    <submittedName>
        <fullName evidence="3">Glycerol dehydrogenase</fullName>
        <ecNumber evidence="3">1.1.1.6</ecNumber>
    </submittedName>
</protein>
<accession>A0A645DNW6</accession>
<name>A0A645DNW6_9ZZZZ</name>
<sequence length="160" mass="17557">MCKDPLLQYGTQALQDCEAGMPSDALQQVVLANVVTTGYVSCLVAEEYNGAVAHSLFYGLTILPDFEKKYLHGDVVAYGILVQLALDQNESELVLLRDFLSSIGIPTCLADIGTLYEEGVLAPVLAETPTMPDMRHLPYEVPQQMLWQAIGTVEELKSHK</sequence>
<dbReference type="GO" id="GO:0046872">
    <property type="term" value="F:metal ion binding"/>
    <property type="evidence" value="ECO:0007669"/>
    <property type="project" value="UniProtKB-KW"/>
</dbReference>
<dbReference type="EC" id="1.1.1.6" evidence="3"/>
<evidence type="ECO:0000256" key="2">
    <source>
        <dbReference type="ARBA" id="ARBA00023002"/>
    </source>
</evidence>
<gene>
    <name evidence="3" type="primary">dhaD_4</name>
    <name evidence="3" type="ORF">SDC9_138112</name>
</gene>
<reference evidence="3" key="1">
    <citation type="submission" date="2019-08" db="EMBL/GenBank/DDBJ databases">
        <authorList>
            <person name="Kucharzyk K."/>
            <person name="Murdoch R.W."/>
            <person name="Higgins S."/>
            <person name="Loffler F."/>
        </authorList>
    </citation>
    <scope>NUCLEOTIDE SEQUENCE</scope>
</reference>
<organism evidence="3">
    <name type="scientific">bioreactor metagenome</name>
    <dbReference type="NCBI Taxonomy" id="1076179"/>
    <lineage>
        <taxon>unclassified sequences</taxon>
        <taxon>metagenomes</taxon>
        <taxon>ecological metagenomes</taxon>
    </lineage>
</organism>
<dbReference type="AlphaFoldDB" id="A0A645DNW6"/>
<dbReference type="PANTHER" id="PTHR43616">
    <property type="entry name" value="GLYCEROL DEHYDROGENASE"/>
    <property type="match status" value="1"/>
</dbReference>
<dbReference type="SUPFAM" id="SSF56796">
    <property type="entry name" value="Dehydroquinate synthase-like"/>
    <property type="match status" value="1"/>
</dbReference>
<dbReference type="PANTHER" id="PTHR43616:SF3">
    <property type="entry name" value="HYDROXYCARBOXYLATE DEHYDROGENASE A"/>
    <property type="match status" value="1"/>
</dbReference>
<dbReference type="EMBL" id="VSSQ01038108">
    <property type="protein sequence ID" value="MPM90987.1"/>
    <property type="molecule type" value="Genomic_DNA"/>
</dbReference>
<proteinExistence type="predicted"/>